<dbReference type="InterPro" id="IPR003439">
    <property type="entry name" value="ABC_transporter-like_ATP-bd"/>
</dbReference>
<protein>
    <submittedName>
        <fullName evidence="6">ATP-binding cassette domain-containing protein</fullName>
    </submittedName>
</protein>
<comment type="similarity">
    <text evidence="1">Belongs to the ABC transporter superfamily.</text>
</comment>
<name>A0A7G9G3T1_9FIRM</name>
<dbReference type="Gene3D" id="3.40.50.300">
    <property type="entry name" value="P-loop containing nucleotide triphosphate hydrolases"/>
    <property type="match status" value="1"/>
</dbReference>
<dbReference type="InterPro" id="IPR050763">
    <property type="entry name" value="ABC_transporter_ATP-binding"/>
</dbReference>
<dbReference type="PANTHER" id="PTHR42711">
    <property type="entry name" value="ABC TRANSPORTER ATP-BINDING PROTEIN"/>
    <property type="match status" value="1"/>
</dbReference>
<evidence type="ECO:0000259" key="5">
    <source>
        <dbReference type="PROSITE" id="PS50893"/>
    </source>
</evidence>
<keyword evidence="2" id="KW-0813">Transport</keyword>
<dbReference type="InterPro" id="IPR027417">
    <property type="entry name" value="P-loop_NTPase"/>
</dbReference>
<evidence type="ECO:0000256" key="2">
    <source>
        <dbReference type="ARBA" id="ARBA00022448"/>
    </source>
</evidence>
<dbReference type="PANTHER" id="PTHR42711:SF5">
    <property type="entry name" value="ABC TRANSPORTER ATP-BINDING PROTEIN NATA"/>
    <property type="match status" value="1"/>
</dbReference>
<dbReference type="RefSeq" id="WP_249302492.1">
    <property type="nucleotide sequence ID" value="NZ_CP060634.1"/>
</dbReference>
<dbReference type="SMART" id="SM00382">
    <property type="entry name" value="AAA"/>
    <property type="match status" value="1"/>
</dbReference>
<organism evidence="6 7">
    <name type="scientific">Qiania dongpingensis</name>
    <dbReference type="NCBI Taxonomy" id="2763669"/>
    <lineage>
        <taxon>Bacteria</taxon>
        <taxon>Bacillati</taxon>
        <taxon>Bacillota</taxon>
        <taxon>Clostridia</taxon>
        <taxon>Lachnospirales</taxon>
        <taxon>Lachnospiraceae</taxon>
        <taxon>Qiania</taxon>
    </lineage>
</organism>
<evidence type="ECO:0000313" key="7">
    <source>
        <dbReference type="Proteomes" id="UP000515823"/>
    </source>
</evidence>
<keyword evidence="7" id="KW-1185">Reference proteome</keyword>
<dbReference type="InterPro" id="IPR003593">
    <property type="entry name" value="AAA+_ATPase"/>
</dbReference>
<sequence length="296" mass="33903">MKNRIEVEKITKDYGRGRGVFDVSFSVGEGEVFGFLGPNGAGKTTTIRQLMGFIRADKGSIRIDGMDCFEKRADIQRHLGYLPGEIAFMEDMSGDEFLKFMAQMKEIKDLSRLNQLKECFELDGRGKIRRMSKGTKQKIGIICALMQNPEILLLDEPTSGLDPLMQNRFIDILLEEKKKGTTIFLSSHIFEEVERTCDRTAFIRSGELVSVSRMKDIQKSRKRIFEITFQKEEEKAEYLNKHEDAAPKRENVEISVSGGMDGFIKELAGYEIGDVRMRMQTLEEMFLHFYGGEDDE</sequence>
<evidence type="ECO:0000256" key="4">
    <source>
        <dbReference type="ARBA" id="ARBA00022840"/>
    </source>
</evidence>
<gene>
    <name evidence="6" type="ORF">H9Q78_13690</name>
</gene>
<dbReference type="EMBL" id="CP060634">
    <property type="protein sequence ID" value="QNM05463.1"/>
    <property type="molecule type" value="Genomic_DNA"/>
</dbReference>
<reference evidence="6 7" key="1">
    <citation type="submission" date="2020-08" db="EMBL/GenBank/DDBJ databases">
        <authorList>
            <person name="Liu C."/>
            <person name="Sun Q."/>
        </authorList>
    </citation>
    <scope>NUCLEOTIDE SEQUENCE [LARGE SCALE GENOMIC DNA]</scope>
    <source>
        <strain evidence="6 7">NSJ-38</strain>
    </source>
</reference>
<keyword evidence="3" id="KW-0547">Nucleotide-binding</keyword>
<dbReference type="SUPFAM" id="SSF52540">
    <property type="entry name" value="P-loop containing nucleoside triphosphate hydrolases"/>
    <property type="match status" value="1"/>
</dbReference>
<dbReference type="AlphaFoldDB" id="A0A7G9G3T1"/>
<dbReference type="KEGG" id="qdo:H9Q78_13690"/>
<dbReference type="GO" id="GO:0005524">
    <property type="term" value="F:ATP binding"/>
    <property type="evidence" value="ECO:0007669"/>
    <property type="project" value="UniProtKB-KW"/>
</dbReference>
<dbReference type="PROSITE" id="PS50893">
    <property type="entry name" value="ABC_TRANSPORTER_2"/>
    <property type="match status" value="1"/>
</dbReference>
<dbReference type="GO" id="GO:0016887">
    <property type="term" value="F:ATP hydrolysis activity"/>
    <property type="evidence" value="ECO:0007669"/>
    <property type="project" value="InterPro"/>
</dbReference>
<evidence type="ECO:0000313" key="6">
    <source>
        <dbReference type="EMBL" id="QNM05463.1"/>
    </source>
</evidence>
<evidence type="ECO:0000256" key="3">
    <source>
        <dbReference type="ARBA" id="ARBA00022741"/>
    </source>
</evidence>
<evidence type="ECO:0000256" key="1">
    <source>
        <dbReference type="ARBA" id="ARBA00005417"/>
    </source>
</evidence>
<keyword evidence="4 6" id="KW-0067">ATP-binding</keyword>
<dbReference type="Pfam" id="PF00005">
    <property type="entry name" value="ABC_tran"/>
    <property type="match status" value="1"/>
</dbReference>
<dbReference type="Proteomes" id="UP000515823">
    <property type="component" value="Chromosome"/>
</dbReference>
<feature type="domain" description="ABC transporter" evidence="5">
    <location>
        <begin position="5"/>
        <end position="230"/>
    </location>
</feature>
<dbReference type="CDD" id="cd03230">
    <property type="entry name" value="ABC_DR_subfamily_A"/>
    <property type="match status" value="1"/>
</dbReference>
<accession>A0A7G9G3T1</accession>
<proteinExistence type="inferred from homology"/>